<dbReference type="InterPro" id="IPR002123">
    <property type="entry name" value="Plipid/glycerol_acylTrfase"/>
</dbReference>
<dbReference type="Pfam" id="PF01553">
    <property type="entry name" value="Acyltransferase"/>
    <property type="match status" value="1"/>
</dbReference>
<accession>A0ABT0YWI3</accession>
<feature type="transmembrane region" description="Helical" evidence="4">
    <location>
        <begin position="53"/>
        <end position="73"/>
    </location>
</feature>
<dbReference type="SUPFAM" id="SSF69593">
    <property type="entry name" value="Glycerol-3-phosphate (1)-acyltransferase"/>
    <property type="match status" value="1"/>
</dbReference>
<evidence type="ECO:0000256" key="1">
    <source>
        <dbReference type="ARBA" id="ARBA00005189"/>
    </source>
</evidence>
<dbReference type="Proteomes" id="UP001165541">
    <property type="component" value="Unassembled WGS sequence"/>
</dbReference>
<evidence type="ECO:0000313" key="7">
    <source>
        <dbReference type="Proteomes" id="UP001165541"/>
    </source>
</evidence>
<evidence type="ECO:0000259" key="5">
    <source>
        <dbReference type="SMART" id="SM00563"/>
    </source>
</evidence>
<dbReference type="EMBL" id="JAMKFE010000022">
    <property type="protein sequence ID" value="MCM5682699.1"/>
    <property type="molecule type" value="Genomic_DNA"/>
</dbReference>
<evidence type="ECO:0000313" key="6">
    <source>
        <dbReference type="EMBL" id="MCM5682699.1"/>
    </source>
</evidence>
<keyword evidence="4" id="KW-0472">Membrane</keyword>
<protein>
    <submittedName>
        <fullName evidence="6">1-acyl-sn-glycerol-3-phosphate acyltransferase</fullName>
    </submittedName>
</protein>
<dbReference type="SMART" id="SM00563">
    <property type="entry name" value="PlsC"/>
    <property type="match status" value="1"/>
</dbReference>
<keyword evidence="4" id="KW-0812">Transmembrane</keyword>
<proteinExistence type="predicted"/>
<reference evidence="6" key="1">
    <citation type="submission" date="2022-05" db="EMBL/GenBank/DDBJ databases">
        <title>Schlegelella sp. nov., isolated from mangrove soil.</title>
        <authorList>
            <person name="Liu Y."/>
            <person name="Ge X."/>
            <person name="Liu W."/>
        </authorList>
    </citation>
    <scope>NUCLEOTIDE SEQUENCE</scope>
    <source>
        <strain evidence="6">S2-27</strain>
    </source>
</reference>
<sequence length="258" mass="28533">MAERFNLYWRICATGLCFSAFGVGGLCLRLIVFPMLRIGVRQRERRAALARGLIHRSFAAFIGMMKALGVLSYEVRGSEKLHRRGLLVLANHPSLIDVVFLVSLIRHPDCVVKASLIRNPFTRGPVQTADFICNDSGAGLLEDCIASVRSGSNLVIFPEGTRTPPSGALHLQRGAANVAIRGRIDVTPVLIRCHPPTLTKGEKWYRVPPQRVHFVIEVQDDIAVQAFVDAAPSEALAARRLTDHLTHYFAKELQRAHA</sequence>
<keyword evidence="4" id="KW-1133">Transmembrane helix</keyword>
<dbReference type="GO" id="GO:0016746">
    <property type="term" value="F:acyltransferase activity"/>
    <property type="evidence" value="ECO:0007669"/>
    <property type="project" value="UniProtKB-KW"/>
</dbReference>
<feature type="transmembrane region" description="Helical" evidence="4">
    <location>
        <begin position="7"/>
        <end position="33"/>
    </location>
</feature>
<dbReference type="PANTHER" id="PTHR10434">
    <property type="entry name" value="1-ACYL-SN-GLYCEROL-3-PHOSPHATE ACYLTRANSFERASE"/>
    <property type="match status" value="1"/>
</dbReference>
<keyword evidence="7" id="KW-1185">Reference proteome</keyword>
<evidence type="ECO:0000256" key="3">
    <source>
        <dbReference type="ARBA" id="ARBA00023315"/>
    </source>
</evidence>
<organism evidence="6 7">
    <name type="scientific">Caldimonas mangrovi</name>
    <dbReference type="NCBI Taxonomy" id="2944811"/>
    <lineage>
        <taxon>Bacteria</taxon>
        <taxon>Pseudomonadati</taxon>
        <taxon>Pseudomonadota</taxon>
        <taxon>Betaproteobacteria</taxon>
        <taxon>Burkholderiales</taxon>
        <taxon>Sphaerotilaceae</taxon>
        <taxon>Caldimonas</taxon>
    </lineage>
</organism>
<feature type="domain" description="Phospholipid/glycerol acyltransferase" evidence="5">
    <location>
        <begin position="86"/>
        <end position="194"/>
    </location>
</feature>
<keyword evidence="3 6" id="KW-0012">Acyltransferase</keyword>
<keyword evidence="2" id="KW-0808">Transferase</keyword>
<comment type="pathway">
    <text evidence="1">Lipid metabolism.</text>
</comment>
<evidence type="ECO:0000256" key="4">
    <source>
        <dbReference type="SAM" id="Phobius"/>
    </source>
</evidence>
<comment type="caution">
    <text evidence="6">The sequence shown here is derived from an EMBL/GenBank/DDBJ whole genome shotgun (WGS) entry which is preliminary data.</text>
</comment>
<gene>
    <name evidence="6" type="ORF">M8A51_24470</name>
</gene>
<dbReference type="CDD" id="cd07989">
    <property type="entry name" value="LPLAT_AGPAT-like"/>
    <property type="match status" value="1"/>
</dbReference>
<evidence type="ECO:0000256" key="2">
    <source>
        <dbReference type="ARBA" id="ARBA00022679"/>
    </source>
</evidence>
<name>A0ABT0YWI3_9BURK</name>
<dbReference type="PANTHER" id="PTHR10434:SF66">
    <property type="entry name" value="PHOSPHOLIPID_GLYCEROL ACYLTRANSFERASE DOMAIN-CONTAINING PROTEIN"/>
    <property type="match status" value="1"/>
</dbReference>